<accession>A0ABZ1TZQ7</accession>
<gene>
    <name evidence="3" type="ORF">OHA16_09915</name>
</gene>
<dbReference type="Proteomes" id="UP001432222">
    <property type="component" value="Chromosome"/>
</dbReference>
<dbReference type="RefSeq" id="WP_328954297.1">
    <property type="nucleotide sequence ID" value="NZ_CP108110.1"/>
</dbReference>
<dbReference type="Pfam" id="PF00652">
    <property type="entry name" value="Ricin_B_lectin"/>
    <property type="match status" value="1"/>
</dbReference>
<proteinExistence type="predicted"/>
<dbReference type="PROSITE" id="PS50231">
    <property type="entry name" value="RICIN_B_LECTIN"/>
    <property type="match status" value="1"/>
</dbReference>
<dbReference type="CDD" id="cd00161">
    <property type="entry name" value="beta-trefoil_Ricin-like"/>
    <property type="match status" value="1"/>
</dbReference>
<evidence type="ECO:0000313" key="3">
    <source>
        <dbReference type="EMBL" id="WUQ83264.1"/>
    </source>
</evidence>
<dbReference type="InterPro" id="IPR006311">
    <property type="entry name" value="TAT_signal"/>
</dbReference>
<dbReference type="Gene3D" id="2.80.10.50">
    <property type="match status" value="2"/>
</dbReference>
<feature type="chain" id="PRO_5045309171" evidence="1">
    <location>
        <begin position="27"/>
        <end position="168"/>
    </location>
</feature>
<dbReference type="SMART" id="SM00458">
    <property type="entry name" value="RICIN"/>
    <property type="match status" value="1"/>
</dbReference>
<feature type="domain" description="Ricin B lectin" evidence="2">
    <location>
        <begin position="35"/>
        <end position="168"/>
    </location>
</feature>
<dbReference type="EMBL" id="CP108110">
    <property type="protein sequence ID" value="WUQ83264.1"/>
    <property type="molecule type" value="Genomic_DNA"/>
</dbReference>
<evidence type="ECO:0000259" key="2">
    <source>
        <dbReference type="SMART" id="SM00458"/>
    </source>
</evidence>
<sequence length="168" mass="18134">MRSSRKSLVRSVVVAGSVLAAATVLAAPAQAAPVLHGYANVVQGKCLDIRAASTAEGALLQEFSCKNESNQRFWSDTGADGATELRVQKSGLCLEPTTLNSYSSVIQRACSGAQTQRWELLPHGPNAVVFKNLGSGLCLQDYRSADGSRRDVMMWPCQESAYQQWVVR</sequence>
<keyword evidence="4" id="KW-1185">Reference proteome</keyword>
<protein>
    <submittedName>
        <fullName evidence="3">RICIN domain-containing protein</fullName>
    </submittedName>
</protein>
<keyword evidence="1" id="KW-0732">Signal</keyword>
<evidence type="ECO:0000313" key="4">
    <source>
        <dbReference type="Proteomes" id="UP001432222"/>
    </source>
</evidence>
<name>A0ABZ1TZQ7_9ACTN</name>
<dbReference type="InterPro" id="IPR035992">
    <property type="entry name" value="Ricin_B-like_lectins"/>
</dbReference>
<dbReference type="InterPro" id="IPR000772">
    <property type="entry name" value="Ricin_B_lectin"/>
</dbReference>
<organism evidence="3 4">
    <name type="scientific">Kitasatospora purpeofusca</name>
    <dbReference type="NCBI Taxonomy" id="67352"/>
    <lineage>
        <taxon>Bacteria</taxon>
        <taxon>Bacillati</taxon>
        <taxon>Actinomycetota</taxon>
        <taxon>Actinomycetes</taxon>
        <taxon>Kitasatosporales</taxon>
        <taxon>Streptomycetaceae</taxon>
        <taxon>Kitasatospora</taxon>
    </lineage>
</organism>
<evidence type="ECO:0000256" key="1">
    <source>
        <dbReference type="SAM" id="SignalP"/>
    </source>
</evidence>
<feature type="signal peptide" evidence="1">
    <location>
        <begin position="1"/>
        <end position="26"/>
    </location>
</feature>
<dbReference type="PROSITE" id="PS51318">
    <property type="entry name" value="TAT"/>
    <property type="match status" value="1"/>
</dbReference>
<dbReference type="SUPFAM" id="SSF50370">
    <property type="entry name" value="Ricin B-like lectins"/>
    <property type="match status" value="1"/>
</dbReference>
<reference evidence="3" key="1">
    <citation type="submission" date="2022-10" db="EMBL/GenBank/DDBJ databases">
        <title>The complete genomes of actinobacterial strains from the NBC collection.</title>
        <authorList>
            <person name="Joergensen T.S."/>
            <person name="Alvarez Arevalo M."/>
            <person name="Sterndorff E.B."/>
            <person name="Faurdal D."/>
            <person name="Vuksanovic O."/>
            <person name="Mourched A.-S."/>
            <person name="Charusanti P."/>
            <person name="Shaw S."/>
            <person name="Blin K."/>
            <person name="Weber T."/>
        </authorList>
    </citation>
    <scope>NUCLEOTIDE SEQUENCE</scope>
    <source>
        <strain evidence="3">NBC_00222</strain>
    </source>
</reference>